<keyword evidence="3" id="KW-0812">Transmembrane</keyword>
<accession>A0A4Y6PS19</accession>
<evidence type="ECO:0000256" key="8">
    <source>
        <dbReference type="ARBA" id="ARBA00023049"/>
    </source>
</evidence>
<keyword evidence="1" id="KW-1003">Cell membrane</keyword>
<evidence type="ECO:0000256" key="7">
    <source>
        <dbReference type="ARBA" id="ARBA00022989"/>
    </source>
</evidence>
<evidence type="ECO:0000256" key="1">
    <source>
        <dbReference type="ARBA" id="ARBA00022475"/>
    </source>
</evidence>
<evidence type="ECO:0000259" key="11">
    <source>
        <dbReference type="Pfam" id="PF01435"/>
    </source>
</evidence>
<evidence type="ECO:0000256" key="3">
    <source>
        <dbReference type="ARBA" id="ARBA00022692"/>
    </source>
</evidence>
<evidence type="ECO:0000313" key="12">
    <source>
        <dbReference type="EMBL" id="QDG51111.1"/>
    </source>
</evidence>
<sequence length="292" mass="33351">MDFDFLKYVDQKKSPGSNREEKTGFGEYAFSGDIRVLRQLDRAKPVRLVAESAVRFWKSFEKNELLGRGVRISRRQFPSLYETVLECAETLDIPPPTVYVQQNPHLNAGTYGTDEESFIIITSSLIDRFQDAELKFVIGHECGHIQNNHVVYRTAAEFLKSGVINLVKWAVVPATMALNAWSRRGEITCDRAGMLCAESEEAAVNAMLRLALGSKKLFEELDVDEYLNQLDDVQDGVGRFKEYFQSHPYLPKRIQALKLFAQSEYYRNLIGERGGKPLDEVDREIEKLVKVM</sequence>
<dbReference type="Pfam" id="PF01435">
    <property type="entry name" value="Peptidase_M48"/>
    <property type="match status" value="1"/>
</dbReference>
<evidence type="ECO:0000256" key="5">
    <source>
        <dbReference type="ARBA" id="ARBA00022801"/>
    </source>
</evidence>
<evidence type="ECO:0000256" key="4">
    <source>
        <dbReference type="ARBA" id="ARBA00022723"/>
    </source>
</evidence>
<dbReference type="GO" id="GO:0046872">
    <property type="term" value="F:metal ion binding"/>
    <property type="evidence" value="ECO:0007669"/>
    <property type="project" value="UniProtKB-KW"/>
</dbReference>
<comment type="cofactor">
    <cofactor evidence="10">
        <name>Zn(2+)</name>
        <dbReference type="ChEBI" id="CHEBI:29105"/>
    </cofactor>
    <text evidence="10">Binds 1 zinc ion per subunit.</text>
</comment>
<dbReference type="GO" id="GO:0006508">
    <property type="term" value="P:proteolysis"/>
    <property type="evidence" value="ECO:0007669"/>
    <property type="project" value="UniProtKB-KW"/>
</dbReference>
<keyword evidence="13" id="KW-1185">Reference proteome</keyword>
<dbReference type="InterPro" id="IPR050083">
    <property type="entry name" value="HtpX_protease"/>
</dbReference>
<dbReference type="PANTHER" id="PTHR43221:SF3">
    <property type="entry name" value="SLL1280 PROTEIN"/>
    <property type="match status" value="1"/>
</dbReference>
<evidence type="ECO:0000256" key="6">
    <source>
        <dbReference type="ARBA" id="ARBA00022833"/>
    </source>
</evidence>
<dbReference type="PANTHER" id="PTHR43221">
    <property type="entry name" value="PROTEASE HTPX"/>
    <property type="match status" value="1"/>
</dbReference>
<dbReference type="Proteomes" id="UP000315995">
    <property type="component" value="Chromosome"/>
</dbReference>
<evidence type="ECO:0000256" key="9">
    <source>
        <dbReference type="ARBA" id="ARBA00023136"/>
    </source>
</evidence>
<accession>A0A5B8Y376</accession>
<protein>
    <submittedName>
        <fullName evidence="12">M48 family metallopeptidase</fullName>
    </submittedName>
</protein>
<dbReference type="AlphaFoldDB" id="A0A4Y6PS19"/>
<gene>
    <name evidence="12" type="ORF">FIV42_10305</name>
</gene>
<proteinExistence type="inferred from homology"/>
<feature type="domain" description="Peptidase M48" evidence="11">
    <location>
        <begin position="76"/>
        <end position="258"/>
    </location>
</feature>
<keyword evidence="5 10" id="KW-0378">Hydrolase</keyword>
<dbReference type="InterPro" id="IPR001915">
    <property type="entry name" value="Peptidase_M48"/>
</dbReference>
<keyword evidence="4" id="KW-0479">Metal-binding</keyword>
<dbReference type="Gene3D" id="3.30.2010.10">
    <property type="entry name" value="Metalloproteases ('zincins'), catalytic domain"/>
    <property type="match status" value="1"/>
</dbReference>
<dbReference type="GO" id="GO:0004222">
    <property type="term" value="F:metalloendopeptidase activity"/>
    <property type="evidence" value="ECO:0007669"/>
    <property type="project" value="InterPro"/>
</dbReference>
<dbReference type="EMBL" id="CP041186">
    <property type="protein sequence ID" value="QDG51111.1"/>
    <property type="molecule type" value="Genomic_DNA"/>
</dbReference>
<reference evidence="12 13" key="1">
    <citation type="submission" date="2019-06" db="EMBL/GenBank/DDBJ databases">
        <title>Persicimonas caeni gen. nov., sp. nov., a predatory bacterium isolated from solar saltern.</title>
        <authorList>
            <person name="Wang S."/>
        </authorList>
    </citation>
    <scope>NUCLEOTIDE SEQUENCE [LARGE SCALE GENOMIC DNA]</scope>
    <source>
        <strain evidence="12 13">YN101</strain>
    </source>
</reference>
<evidence type="ECO:0000313" key="13">
    <source>
        <dbReference type="Proteomes" id="UP000315995"/>
    </source>
</evidence>
<keyword evidence="9" id="KW-0472">Membrane</keyword>
<keyword evidence="7" id="KW-1133">Transmembrane helix</keyword>
<organism evidence="12 13">
    <name type="scientific">Persicimonas caeni</name>
    <dbReference type="NCBI Taxonomy" id="2292766"/>
    <lineage>
        <taxon>Bacteria</taxon>
        <taxon>Deltaproteobacteria</taxon>
        <taxon>Bradymonadales</taxon>
        <taxon>Bradymonadaceae</taxon>
        <taxon>Persicimonas</taxon>
    </lineage>
</organism>
<keyword evidence="8 10" id="KW-0482">Metalloprotease</keyword>
<dbReference type="OrthoDB" id="9810445at2"/>
<keyword evidence="2 10" id="KW-0645">Protease</keyword>
<name>A0A4Y6PS19_PERCE</name>
<dbReference type="RefSeq" id="WP_141197596.1">
    <property type="nucleotide sequence ID" value="NZ_CP041186.1"/>
</dbReference>
<dbReference type="CDD" id="cd07325">
    <property type="entry name" value="M48_Ste24p_like"/>
    <property type="match status" value="1"/>
</dbReference>
<keyword evidence="6 10" id="KW-0862">Zinc</keyword>
<evidence type="ECO:0000256" key="2">
    <source>
        <dbReference type="ARBA" id="ARBA00022670"/>
    </source>
</evidence>
<evidence type="ECO:0000256" key="10">
    <source>
        <dbReference type="RuleBase" id="RU003983"/>
    </source>
</evidence>
<comment type="similarity">
    <text evidence="10">Belongs to the peptidase M48 family.</text>
</comment>